<dbReference type="RefSeq" id="WP_106534051.1">
    <property type="nucleotide sequence ID" value="NZ_PYAT01000009.1"/>
</dbReference>
<keyword evidence="2" id="KW-1185">Reference proteome</keyword>
<dbReference type="Pfam" id="PF21845">
    <property type="entry name" value="DUF6904"/>
    <property type="match status" value="1"/>
</dbReference>
<sequence length="238" mass="27614">MLTITNTPNHTGVKISGDYFDLDGLNQSIYQVIGAEEKYYNYAGARMRILGVSYEIRQAAQGGRNIERVFNGLQEKVKKQHNFIAPDKNIYFSVEILWPEILFTSLALRDFVRMHRNQAQNPEWDFHLYNIQHFQSLILDCLRGRISDKDYQTILQAFSEASPTEEYVIQYIDFLNLQYIGMAVSQREKTLPAVALKIALKDQDYLSFRQQVLAAANPFKKAIHEIPIQADYPKNITW</sequence>
<name>A0A2P8GKB2_9BACL</name>
<reference evidence="1 2" key="1">
    <citation type="submission" date="2018-03" db="EMBL/GenBank/DDBJ databases">
        <title>Genomic Encyclopedia of Type Strains, Phase III (KMG-III): the genomes of soil and plant-associated and newly described type strains.</title>
        <authorList>
            <person name="Whitman W."/>
        </authorList>
    </citation>
    <scope>NUCLEOTIDE SEQUENCE [LARGE SCALE GENOMIC DNA]</scope>
    <source>
        <strain evidence="1 2">CGMCC 1.12259</strain>
    </source>
</reference>
<evidence type="ECO:0000313" key="2">
    <source>
        <dbReference type="Proteomes" id="UP000242682"/>
    </source>
</evidence>
<dbReference type="InterPro" id="IPR054199">
    <property type="entry name" value="DUF6904"/>
</dbReference>
<gene>
    <name evidence="1" type="ORF">B0H99_109136</name>
</gene>
<protein>
    <submittedName>
        <fullName evidence="1">Uncharacterized protein</fullName>
    </submittedName>
</protein>
<dbReference type="EMBL" id="PYAT01000009">
    <property type="protein sequence ID" value="PSL34408.1"/>
    <property type="molecule type" value="Genomic_DNA"/>
</dbReference>
<dbReference type="Proteomes" id="UP000242682">
    <property type="component" value="Unassembled WGS sequence"/>
</dbReference>
<dbReference type="OrthoDB" id="1999450at2"/>
<accession>A0A2P8GKB2</accession>
<organism evidence="1 2">
    <name type="scientific">Planomicrobium soli</name>
    <dbReference type="NCBI Taxonomy" id="1176648"/>
    <lineage>
        <taxon>Bacteria</taxon>
        <taxon>Bacillati</taxon>
        <taxon>Bacillota</taxon>
        <taxon>Bacilli</taxon>
        <taxon>Bacillales</taxon>
        <taxon>Caryophanaceae</taxon>
        <taxon>Planomicrobium</taxon>
    </lineage>
</organism>
<dbReference type="AlphaFoldDB" id="A0A2P8GKB2"/>
<proteinExistence type="predicted"/>
<evidence type="ECO:0000313" key="1">
    <source>
        <dbReference type="EMBL" id="PSL34408.1"/>
    </source>
</evidence>
<comment type="caution">
    <text evidence="1">The sequence shown here is derived from an EMBL/GenBank/DDBJ whole genome shotgun (WGS) entry which is preliminary data.</text>
</comment>